<feature type="non-terminal residue" evidence="1">
    <location>
        <position position="1"/>
    </location>
</feature>
<evidence type="ECO:0000313" key="1">
    <source>
        <dbReference type="EMBL" id="KPV51107.1"/>
    </source>
</evidence>
<dbReference type="EMBL" id="LJCR01001066">
    <property type="protein sequence ID" value="KPV51107.1"/>
    <property type="molecule type" value="Genomic_DNA"/>
</dbReference>
<comment type="caution">
    <text evidence="1">The sequence shown here is derived from an EMBL/GenBank/DDBJ whole genome shotgun (WGS) entry which is preliminary data.</text>
</comment>
<dbReference type="Proteomes" id="UP000050509">
    <property type="component" value="Unassembled WGS sequence"/>
</dbReference>
<protein>
    <submittedName>
        <fullName evidence="1">Uncharacterized protein</fullName>
    </submittedName>
</protein>
<organism evidence="1 2">
    <name type="scientific">Kouleothrix aurantiaca</name>
    <dbReference type="NCBI Taxonomy" id="186479"/>
    <lineage>
        <taxon>Bacteria</taxon>
        <taxon>Bacillati</taxon>
        <taxon>Chloroflexota</taxon>
        <taxon>Chloroflexia</taxon>
        <taxon>Chloroflexales</taxon>
        <taxon>Roseiflexineae</taxon>
        <taxon>Roseiflexaceae</taxon>
        <taxon>Kouleothrix</taxon>
    </lineage>
</organism>
<evidence type="ECO:0000313" key="2">
    <source>
        <dbReference type="Proteomes" id="UP000050509"/>
    </source>
</evidence>
<keyword evidence="2" id="KW-1185">Reference proteome</keyword>
<gene>
    <name evidence="1" type="ORF">SE17_23105</name>
</gene>
<dbReference type="AlphaFoldDB" id="A0A0P9FDY3"/>
<accession>A0A0P9FDY3</accession>
<name>A0A0P9FDY3_9CHLR</name>
<sequence length="59" mass="6139">SELHAAAPPGMGATVLPNGAGLLVRALGPTPSEVHRVLSRIIYARWHATQQNASGDHST</sequence>
<reference evidence="1 2" key="1">
    <citation type="submission" date="2015-09" db="EMBL/GenBank/DDBJ databases">
        <title>Draft genome sequence of Kouleothrix aurantiaca JCM 19913.</title>
        <authorList>
            <person name="Hemp J."/>
        </authorList>
    </citation>
    <scope>NUCLEOTIDE SEQUENCE [LARGE SCALE GENOMIC DNA]</scope>
    <source>
        <strain evidence="1 2">COM-B</strain>
    </source>
</reference>
<proteinExistence type="predicted"/>